<evidence type="ECO:0000256" key="1">
    <source>
        <dbReference type="SAM" id="Coils"/>
    </source>
</evidence>
<feature type="coiled-coil region" evidence="1">
    <location>
        <begin position="91"/>
        <end position="118"/>
    </location>
</feature>
<dbReference type="SUPFAM" id="SSF52540">
    <property type="entry name" value="P-loop containing nucleoside triphosphate hydrolases"/>
    <property type="match status" value="1"/>
</dbReference>
<dbReference type="InterPro" id="IPR041679">
    <property type="entry name" value="DNA2/NAM7-like_C"/>
</dbReference>
<keyword evidence="5" id="KW-1185">Reference proteome</keyword>
<evidence type="ECO:0000313" key="4">
    <source>
        <dbReference type="EMBL" id="MBA2224702.1"/>
    </source>
</evidence>
<dbReference type="InterPro" id="IPR045055">
    <property type="entry name" value="DNA2/NAM7-like"/>
</dbReference>
<organism evidence="4 5">
    <name type="scientific">Thermogemmata fonticola</name>
    <dbReference type="NCBI Taxonomy" id="2755323"/>
    <lineage>
        <taxon>Bacteria</taxon>
        <taxon>Pseudomonadati</taxon>
        <taxon>Planctomycetota</taxon>
        <taxon>Planctomycetia</taxon>
        <taxon>Gemmatales</taxon>
        <taxon>Gemmataceae</taxon>
        <taxon>Thermogemmata</taxon>
    </lineage>
</organism>
<protein>
    <submittedName>
        <fullName evidence="4">AAA family ATPase</fullName>
    </submittedName>
</protein>
<dbReference type="InterPro" id="IPR041677">
    <property type="entry name" value="DNA2/NAM7_AAA_11"/>
</dbReference>
<sequence>MLRKIGKDRRSVVASLNQGLEVVGVEPADRGIGGKVVGLIDQGRLRIVLSHEPEPPGPRDWRLLKVDASPPKGHPLAVLRAIWHVDRGLRKDDLTSDATRLLDQIKEINKQYEDCVKNWQPPVIDAGTQVLHVSKKLRQDDAFSDEVLDDLFASNTEVFVVKLLTHRKTGKTGLQLFLPSHDILLNIYQASFENTDVGHWLLTSLERKTYSVDLLCRLSAVWLPASQADDTEVRSENWLVQISNAERAYHSWRITWSPRELHAGFIRLCVSERSKEELQQHKLTPEQLCQAMTRGLHLYEVTGQESDVLVAVPEGLQCQIRLTPQKPLIGISDWMLIGTRKADLALSPFARIVARWEEGVPGRTPLAGNAPELIRELLVLQGQQQEIATRIKTVEEWLIGKTPELSKRIASWRKVCELERDTLEVGVTCLKREGPDYLLIPEKQETVKEWIDGLVSLNPEGIHWDRYPLELRVGEDYARLIIRSVQGTEDGVGEIVLNVGCDSPRGLALIERVCDSAAAEDKERENIRLFLPDTQLRLIDNALDLLDLDQQNQAEKRGIVGEELTLDDMTLNTLRTILSSPEQLDPITSPWPPLPIPPLTPLSAKQEEAVRAAIFGPDMTLIQGPPGTGKTTVILEILRQLFRMHRKNPGFKVLLVAPTHVAVDNVLERLVTPRGGTNLVMELGIAPYRVGSTHRIPEHLRGFTLDCFNTEYREKLEQQVGKKLEKFRQALRRDRQVWDILEDGAACDAVSWSFALQNGELLNLGPWECHPALERELPIDFNCQEGRVRAWRQLRAQGTRPEECVRLLRRWLEFLQKNPRFFSELLIANANLVCATTIGCATHRELRSVVYDYVIVDEAGKEEARRLLVPLIRGEKWVLVGDHQQLPPYSDDELQKRLRREGLDPKVITRSLFEELQEPFEKSGRYVFLDHQGRMHPDISAFVSQQFYGGRLHDFPHVANHTMPRPAFLPDRPNLLVLDTQQLPDRQEKRLGTGYVNSLEQELAVFILRAFAKLPEFQVDKADDKESSVPTLGVIAPYRRQVEKIRDLLRKDQKLNKLLSAGILHVGTVDSFQGQERDLIIFTCTRSNSQGRLGFVDNRQRLNVAFSRARCLLLVIADGSTVELARKRSDVTGDEAETRDHLHALFVFAHGRGGLLKVPQKWQTRWSG</sequence>
<accession>A0A7V8VAZ4</accession>
<keyword evidence="1" id="KW-0175">Coiled coil</keyword>
<dbReference type="InterPro" id="IPR003593">
    <property type="entry name" value="AAA+_ATPase"/>
</dbReference>
<dbReference type="PANTHER" id="PTHR10887:SF495">
    <property type="entry name" value="HELICASE SENATAXIN ISOFORM X1-RELATED"/>
    <property type="match status" value="1"/>
</dbReference>
<evidence type="ECO:0000313" key="5">
    <source>
        <dbReference type="Proteomes" id="UP000542342"/>
    </source>
</evidence>
<feature type="domain" description="AAA+ ATPase" evidence="2">
    <location>
        <begin position="616"/>
        <end position="1119"/>
    </location>
</feature>
<evidence type="ECO:0000259" key="2">
    <source>
        <dbReference type="SMART" id="SM00382"/>
    </source>
</evidence>
<dbReference type="AlphaFoldDB" id="A0A7V8VAZ4"/>
<dbReference type="InterPro" id="IPR047187">
    <property type="entry name" value="SF1_C_Upf1"/>
</dbReference>
<dbReference type="Gene3D" id="3.40.50.300">
    <property type="entry name" value="P-loop containing nucleotide triphosphate hydrolases"/>
    <property type="match status" value="2"/>
</dbReference>
<proteinExistence type="predicted"/>
<dbReference type="SMART" id="SM00382">
    <property type="entry name" value="AAA"/>
    <property type="match status" value="1"/>
</dbReference>
<dbReference type="InterPro" id="IPR014001">
    <property type="entry name" value="Helicase_ATP-bd"/>
</dbReference>
<dbReference type="Pfam" id="PF13087">
    <property type="entry name" value="AAA_12"/>
    <property type="match status" value="1"/>
</dbReference>
<reference evidence="4 5" key="1">
    <citation type="submission" date="2020-07" db="EMBL/GenBank/DDBJ databases">
        <title>Thermogemmata thermophila gen. nov., sp. nov., a novel moderate thermophilic planctomycete from a Kamchatka hot spring.</title>
        <authorList>
            <person name="Elcheninov A.G."/>
            <person name="Podosokorskaya O.A."/>
            <person name="Kovaleva O.L."/>
            <person name="Novikov A."/>
            <person name="Bonch-Osmolovskaya E.A."/>
            <person name="Toshchakov S.V."/>
            <person name="Kublanov I.V."/>
        </authorList>
    </citation>
    <scope>NUCLEOTIDE SEQUENCE [LARGE SCALE GENOMIC DNA]</scope>
    <source>
        <strain evidence="4 5">2918</strain>
    </source>
</reference>
<dbReference type="InterPro" id="IPR027417">
    <property type="entry name" value="P-loop_NTPase"/>
</dbReference>
<dbReference type="Pfam" id="PF13086">
    <property type="entry name" value="AAA_11"/>
    <property type="match status" value="1"/>
</dbReference>
<comment type="caution">
    <text evidence="4">The sequence shown here is derived from an EMBL/GenBank/DDBJ whole genome shotgun (WGS) entry which is preliminary data.</text>
</comment>
<dbReference type="EMBL" id="JACEFB010000001">
    <property type="protein sequence ID" value="MBA2224702.1"/>
    <property type="molecule type" value="Genomic_DNA"/>
</dbReference>
<feature type="domain" description="Helicase ATP-binding" evidence="3">
    <location>
        <begin position="598"/>
        <end position="919"/>
    </location>
</feature>
<evidence type="ECO:0000259" key="3">
    <source>
        <dbReference type="SMART" id="SM00487"/>
    </source>
</evidence>
<dbReference type="Proteomes" id="UP000542342">
    <property type="component" value="Unassembled WGS sequence"/>
</dbReference>
<gene>
    <name evidence="4" type="ORF">H0921_00835</name>
</gene>
<dbReference type="SMART" id="SM00487">
    <property type="entry name" value="DEXDc"/>
    <property type="match status" value="1"/>
</dbReference>
<dbReference type="GO" id="GO:0004386">
    <property type="term" value="F:helicase activity"/>
    <property type="evidence" value="ECO:0007669"/>
    <property type="project" value="InterPro"/>
</dbReference>
<dbReference type="PANTHER" id="PTHR10887">
    <property type="entry name" value="DNA2/NAM7 HELICASE FAMILY"/>
    <property type="match status" value="1"/>
</dbReference>
<dbReference type="CDD" id="cd18808">
    <property type="entry name" value="SF1_C_Upf1"/>
    <property type="match status" value="1"/>
</dbReference>
<name>A0A7V8VAZ4_9BACT</name>